<organism evidence="6 7">
    <name type="scientific">Steinernema carpocapsae</name>
    <name type="common">Entomopathogenic nematode</name>
    <dbReference type="NCBI Taxonomy" id="34508"/>
    <lineage>
        <taxon>Eukaryota</taxon>
        <taxon>Metazoa</taxon>
        <taxon>Ecdysozoa</taxon>
        <taxon>Nematoda</taxon>
        <taxon>Chromadorea</taxon>
        <taxon>Rhabditida</taxon>
        <taxon>Tylenchina</taxon>
        <taxon>Panagrolaimomorpha</taxon>
        <taxon>Strongyloidoidea</taxon>
        <taxon>Steinernematidae</taxon>
        <taxon>Steinernema</taxon>
    </lineage>
</organism>
<dbReference type="GO" id="GO:0005654">
    <property type="term" value="C:nucleoplasm"/>
    <property type="evidence" value="ECO:0007669"/>
    <property type="project" value="TreeGrafter"/>
</dbReference>
<dbReference type="OrthoDB" id="1875751at2759"/>
<dbReference type="SMART" id="SM00360">
    <property type="entry name" value="RRM"/>
    <property type="match status" value="2"/>
</dbReference>
<evidence type="ECO:0000259" key="5">
    <source>
        <dbReference type="PROSITE" id="PS50102"/>
    </source>
</evidence>
<gene>
    <name evidence="6" type="ORF">L596_005419</name>
</gene>
<dbReference type="STRING" id="34508.A0A4U8UYY5"/>
<reference evidence="6 7" key="2">
    <citation type="journal article" date="2019" name="G3 (Bethesda)">
        <title>Hybrid Assembly of the Genome of the Entomopathogenic Nematode Steinernema carpocapsae Identifies the X-Chromosome.</title>
        <authorList>
            <person name="Serra L."/>
            <person name="Macchietto M."/>
            <person name="Macias-Munoz A."/>
            <person name="McGill C.J."/>
            <person name="Rodriguez I.M."/>
            <person name="Rodriguez B."/>
            <person name="Murad R."/>
            <person name="Mortazavi A."/>
        </authorList>
    </citation>
    <scope>NUCLEOTIDE SEQUENCE [LARGE SCALE GENOMIC DNA]</scope>
    <source>
        <strain evidence="6 7">ALL</strain>
    </source>
</reference>
<keyword evidence="2" id="KW-0539">Nucleus</keyword>
<name>A0A4U8UYY5_STECR</name>
<dbReference type="GO" id="GO:0010468">
    <property type="term" value="P:regulation of gene expression"/>
    <property type="evidence" value="ECO:0007669"/>
    <property type="project" value="TreeGrafter"/>
</dbReference>
<comment type="caution">
    <text evidence="6">The sequence shown here is derived from an EMBL/GenBank/DDBJ whole genome shotgun (WGS) entry which is preliminary data.</text>
</comment>
<dbReference type="InterPro" id="IPR035979">
    <property type="entry name" value="RBD_domain_sf"/>
</dbReference>
<proteinExistence type="predicted"/>
<sequence>MDSQDKQNSQEVKVNGNAEHSPVAADNNNHAESNSKGNEDRKIFVGGIAYDVTNEDLTTHFSTFGEVTQAQVKYDRITGRSRGFAFVEFATGDGCKHALVERDQTIKNKTVEVKPAKSRENKKVFVGGLPADFPEEELRSHFEIYGKVEDIEWPFDKQTKTKRNFAFIVFEEEEAADKASSVAKQTFGSRDCDVKKAVPQGKRNNMRLAGNMRAPFAPGRGGMPGAGANGWFSGSAWNQPGAIPYMPSNGHWPEWYQNQSNYYPNSAHHFGGYSGVSNNGFENYSQNGTSTRPSNTQRFPQATAQQF</sequence>
<protein>
    <recommendedName>
        <fullName evidence="5">RRM domain-containing protein</fullName>
    </recommendedName>
</protein>
<feature type="domain" description="RRM" evidence="5">
    <location>
        <begin position="41"/>
        <end position="118"/>
    </location>
</feature>
<dbReference type="SUPFAM" id="SSF54928">
    <property type="entry name" value="RNA-binding domain, RBD"/>
    <property type="match status" value="2"/>
</dbReference>
<feature type="compositionally biased region" description="Polar residues" evidence="4">
    <location>
        <begin position="26"/>
        <end position="36"/>
    </location>
</feature>
<reference evidence="6 7" key="1">
    <citation type="journal article" date="2015" name="Genome Biol.">
        <title>Comparative genomics of Steinernema reveals deeply conserved gene regulatory networks.</title>
        <authorList>
            <person name="Dillman A.R."/>
            <person name="Macchietto M."/>
            <person name="Porter C.F."/>
            <person name="Rogers A."/>
            <person name="Williams B."/>
            <person name="Antoshechkin I."/>
            <person name="Lee M.M."/>
            <person name="Goodwin Z."/>
            <person name="Lu X."/>
            <person name="Lewis E.E."/>
            <person name="Goodrich-Blair H."/>
            <person name="Stock S.P."/>
            <person name="Adams B.J."/>
            <person name="Sternberg P.W."/>
            <person name="Mortazavi A."/>
        </authorList>
    </citation>
    <scope>NUCLEOTIDE SEQUENCE [LARGE SCALE GENOMIC DNA]</scope>
    <source>
        <strain evidence="6 7">ALL</strain>
    </source>
</reference>
<keyword evidence="7" id="KW-1185">Reference proteome</keyword>
<evidence type="ECO:0000256" key="1">
    <source>
        <dbReference type="ARBA" id="ARBA00004123"/>
    </source>
</evidence>
<dbReference type="PROSITE" id="PS50102">
    <property type="entry name" value="RRM"/>
    <property type="match status" value="2"/>
</dbReference>
<feature type="region of interest" description="Disordered" evidence="4">
    <location>
        <begin position="281"/>
        <end position="307"/>
    </location>
</feature>
<evidence type="ECO:0000256" key="4">
    <source>
        <dbReference type="SAM" id="MobiDB-lite"/>
    </source>
</evidence>
<keyword evidence="3" id="KW-0694">RNA-binding</keyword>
<evidence type="ECO:0000256" key="3">
    <source>
        <dbReference type="PROSITE-ProRule" id="PRU00176"/>
    </source>
</evidence>
<dbReference type="Proteomes" id="UP000298663">
    <property type="component" value="Unassembled WGS sequence"/>
</dbReference>
<dbReference type="GO" id="GO:0000785">
    <property type="term" value="C:chromatin"/>
    <property type="evidence" value="ECO:0007669"/>
    <property type="project" value="TreeGrafter"/>
</dbReference>
<dbReference type="InterPro" id="IPR000504">
    <property type="entry name" value="RRM_dom"/>
</dbReference>
<comment type="subcellular location">
    <subcellularLocation>
        <location evidence="1">Nucleus</location>
    </subcellularLocation>
</comment>
<feature type="domain" description="RRM" evidence="5">
    <location>
        <begin position="122"/>
        <end position="199"/>
    </location>
</feature>
<dbReference type="PANTHER" id="PTHR48033">
    <property type="entry name" value="RNA-BINDING (RRM/RBD/RNP MOTIFS) FAMILY PROTEIN"/>
    <property type="match status" value="1"/>
</dbReference>
<dbReference type="AlphaFoldDB" id="A0A4U8UYY5"/>
<dbReference type="PANTHER" id="PTHR48033:SF10">
    <property type="entry name" value="RNA-BINDING PROTEIN SQUID"/>
    <property type="match status" value="1"/>
</dbReference>
<dbReference type="EMBL" id="AZBU02000001">
    <property type="protein sequence ID" value="TMS38770.1"/>
    <property type="molecule type" value="Genomic_DNA"/>
</dbReference>
<feature type="compositionally biased region" description="Polar residues" evidence="4">
    <location>
        <begin position="1"/>
        <end position="12"/>
    </location>
</feature>
<evidence type="ECO:0000313" key="6">
    <source>
        <dbReference type="EMBL" id="TMS38770.1"/>
    </source>
</evidence>
<feature type="region of interest" description="Disordered" evidence="4">
    <location>
        <begin position="1"/>
        <end position="39"/>
    </location>
</feature>
<accession>A0A4U8UYY5</accession>
<dbReference type="GO" id="GO:0003723">
    <property type="term" value="F:RNA binding"/>
    <property type="evidence" value="ECO:0007669"/>
    <property type="project" value="UniProtKB-UniRule"/>
</dbReference>
<evidence type="ECO:0000256" key="2">
    <source>
        <dbReference type="ARBA" id="ARBA00023242"/>
    </source>
</evidence>
<dbReference type="Gene3D" id="3.30.70.330">
    <property type="match status" value="2"/>
</dbReference>
<evidence type="ECO:0000313" key="7">
    <source>
        <dbReference type="Proteomes" id="UP000298663"/>
    </source>
</evidence>
<dbReference type="Pfam" id="PF00076">
    <property type="entry name" value="RRM_1"/>
    <property type="match status" value="2"/>
</dbReference>
<dbReference type="InterPro" id="IPR012677">
    <property type="entry name" value="Nucleotide-bd_a/b_plait_sf"/>
</dbReference>